<dbReference type="Gene3D" id="1.10.287.610">
    <property type="entry name" value="Helix hairpin bin"/>
    <property type="match status" value="1"/>
</dbReference>
<dbReference type="HAMAP" id="MF_01588">
    <property type="entry name" value="DNA_ligase_A"/>
    <property type="match status" value="1"/>
</dbReference>
<comment type="function">
    <text evidence="1 14">DNA ligase that catalyzes the formation of phosphodiester linkages between 5'-phosphoryl and 3'-hydroxyl groups in double-stranded DNA using NAD as a coenzyme and as the energy source for the reaction. It is essential for DNA replication and repair of damaged DNA.</text>
</comment>
<dbReference type="GO" id="GO:0003911">
    <property type="term" value="F:DNA ligase (NAD+) activity"/>
    <property type="evidence" value="ECO:0007669"/>
    <property type="project" value="UniProtKB-UniRule"/>
</dbReference>
<dbReference type="PROSITE" id="PS50172">
    <property type="entry name" value="BRCT"/>
    <property type="match status" value="1"/>
</dbReference>
<keyword evidence="8 14" id="KW-0862">Zinc</keyword>
<feature type="binding site" evidence="14">
    <location>
        <position position="451"/>
    </location>
    <ligand>
        <name>Zn(2+)</name>
        <dbReference type="ChEBI" id="CHEBI:29105"/>
    </ligand>
</feature>
<evidence type="ECO:0000259" key="17">
    <source>
        <dbReference type="PROSITE" id="PS50172"/>
    </source>
</evidence>
<dbReference type="PANTHER" id="PTHR23389">
    <property type="entry name" value="CHROMOSOME TRANSMISSION FIDELITY FACTOR 18"/>
    <property type="match status" value="1"/>
</dbReference>
<feature type="binding site" evidence="14">
    <location>
        <position position="336"/>
    </location>
    <ligand>
        <name>NAD(+)</name>
        <dbReference type="ChEBI" id="CHEBI:57540"/>
    </ligand>
</feature>
<evidence type="ECO:0000256" key="10">
    <source>
        <dbReference type="ARBA" id="ARBA00023027"/>
    </source>
</evidence>
<keyword evidence="9 14" id="KW-0460">Magnesium</keyword>
<protein>
    <recommendedName>
        <fullName evidence="3 14">DNA ligase</fullName>
        <ecNumber evidence="2 14">6.5.1.2</ecNumber>
    </recommendedName>
    <alternativeName>
        <fullName evidence="14">Polydeoxyribonucleotide synthase [NAD(+)]</fullName>
    </alternativeName>
</protein>
<dbReference type="InterPro" id="IPR033136">
    <property type="entry name" value="DNA_ligase_CS"/>
</dbReference>
<dbReference type="InterPro" id="IPR013840">
    <property type="entry name" value="DNAligase_N"/>
</dbReference>
<dbReference type="InterPro" id="IPR001357">
    <property type="entry name" value="BRCT_dom"/>
</dbReference>
<keyword evidence="16" id="KW-0175">Coiled coil</keyword>
<comment type="similarity">
    <text evidence="13 14">Belongs to the NAD-dependent DNA ligase family. LigA subfamily.</text>
</comment>
<dbReference type="SUPFAM" id="SSF50249">
    <property type="entry name" value="Nucleic acid-binding proteins"/>
    <property type="match status" value="1"/>
</dbReference>
<keyword evidence="4 14" id="KW-0436">Ligase</keyword>
<dbReference type="EMBL" id="PFBA01000032">
    <property type="protein sequence ID" value="PIT92191.1"/>
    <property type="molecule type" value="Genomic_DNA"/>
</dbReference>
<gene>
    <name evidence="14" type="primary">ligA</name>
    <name evidence="18" type="ORF">COU08_03850</name>
</gene>
<dbReference type="PROSITE" id="PS01056">
    <property type="entry name" value="DNA_LIGASE_N2"/>
    <property type="match status" value="1"/>
</dbReference>
<dbReference type="Gene3D" id="2.40.50.140">
    <property type="entry name" value="Nucleic acid-binding proteins"/>
    <property type="match status" value="1"/>
</dbReference>
<proteinExistence type="inferred from homology"/>
<dbReference type="EC" id="6.5.1.2" evidence="2 14"/>
<dbReference type="InterPro" id="IPR010994">
    <property type="entry name" value="RuvA_2-like"/>
</dbReference>
<dbReference type="InterPro" id="IPR012340">
    <property type="entry name" value="NA-bd_OB-fold"/>
</dbReference>
<keyword evidence="10 14" id="KW-0520">NAD</keyword>
<keyword evidence="11 14" id="KW-0234">DNA repair</keyword>
<comment type="cofactor">
    <cofactor evidence="14">
        <name>Mg(2+)</name>
        <dbReference type="ChEBI" id="CHEBI:18420"/>
    </cofactor>
    <cofactor evidence="14">
        <name>Mn(2+)</name>
        <dbReference type="ChEBI" id="CHEBI:29035"/>
    </cofactor>
</comment>
<dbReference type="GO" id="GO:0046872">
    <property type="term" value="F:metal ion binding"/>
    <property type="evidence" value="ECO:0007669"/>
    <property type="project" value="UniProtKB-KW"/>
</dbReference>
<organism evidence="18 19">
    <name type="scientific">Candidatus Harrisonbacteria bacterium CG10_big_fil_rev_8_21_14_0_10_42_17</name>
    <dbReference type="NCBI Taxonomy" id="1974584"/>
    <lineage>
        <taxon>Bacteria</taxon>
        <taxon>Candidatus Harrisoniibacteriota</taxon>
    </lineage>
</organism>
<dbReference type="Gene3D" id="3.30.470.30">
    <property type="entry name" value="DNA ligase/mRNA capping enzyme"/>
    <property type="match status" value="1"/>
</dbReference>
<dbReference type="CDD" id="cd00114">
    <property type="entry name" value="LIGANc"/>
    <property type="match status" value="1"/>
</dbReference>
<dbReference type="GO" id="GO:0005829">
    <property type="term" value="C:cytosol"/>
    <property type="evidence" value="ECO:0007669"/>
    <property type="project" value="TreeGrafter"/>
</dbReference>
<dbReference type="Pfam" id="PF12826">
    <property type="entry name" value="HHH_2"/>
    <property type="match status" value="1"/>
</dbReference>
<dbReference type="FunFam" id="3.30.470.30:FF:000001">
    <property type="entry name" value="DNA ligase"/>
    <property type="match status" value="1"/>
</dbReference>
<evidence type="ECO:0000256" key="5">
    <source>
        <dbReference type="ARBA" id="ARBA00022705"/>
    </source>
</evidence>
<evidence type="ECO:0000313" key="19">
    <source>
        <dbReference type="Proteomes" id="UP000228635"/>
    </source>
</evidence>
<evidence type="ECO:0000256" key="8">
    <source>
        <dbReference type="ARBA" id="ARBA00022833"/>
    </source>
</evidence>
<evidence type="ECO:0000256" key="16">
    <source>
        <dbReference type="SAM" id="Coils"/>
    </source>
</evidence>
<dbReference type="Proteomes" id="UP000228635">
    <property type="component" value="Unassembled WGS sequence"/>
</dbReference>
<evidence type="ECO:0000256" key="2">
    <source>
        <dbReference type="ARBA" id="ARBA00012722"/>
    </source>
</evidence>
<evidence type="ECO:0000256" key="4">
    <source>
        <dbReference type="ARBA" id="ARBA00022598"/>
    </source>
</evidence>
<comment type="caution">
    <text evidence="18">The sequence shown here is derived from an EMBL/GenBank/DDBJ whole genome shotgun (WGS) entry which is preliminary data.</text>
</comment>
<dbReference type="InterPro" id="IPR018239">
    <property type="entry name" value="DNA_ligase_AS"/>
</dbReference>
<dbReference type="CDD" id="cd17748">
    <property type="entry name" value="BRCT_DNA_ligase_like"/>
    <property type="match status" value="1"/>
</dbReference>
<dbReference type="Pfam" id="PF00533">
    <property type="entry name" value="BRCT"/>
    <property type="match status" value="1"/>
</dbReference>
<dbReference type="NCBIfam" id="TIGR00575">
    <property type="entry name" value="dnlj"/>
    <property type="match status" value="1"/>
</dbReference>
<feature type="binding site" evidence="14">
    <location>
        <position position="430"/>
    </location>
    <ligand>
        <name>Zn(2+)</name>
        <dbReference type="ChEBI" id="CHEBI:29105"/>
    </ligand>
</feature>
<evidence type="ECO:0000256" key="13">
    <source>
        <dbReference type="ARBA" id="ARBA00060881"/>
    </source>
</evidence>
<accession>A0A2M6WHC3</accession>
<comment type="catalytic activity">
    <reaction evidence="12 14 15">
        <text>NAD(+) + (deoxyribonucleotide)n-3'-hydroxyl + 5'-phospho-(deoxyribonucleotide)m = (deoxyribonucleotide)n+m + AMP + beta-nicotinamide D-nucleotide.</text>
        <dbReference type="EC" id="6.5.1.2"/>
    </reaction>
</comment>
<evidence type="ECO:0000256" key="14">
    <source>
        <dbReference type="HAMAP-Rule" id="MF_01588"/>
    </source>
</evidence>
<reference evidence="19" key="1">
    <citation type="submission" date="2017-09" db="EMBL/GenBank/DDBJ databases">
        <title>Depth-based differentiation of microbial function through sediment-hosted aquifers and enrichment of novel symbionts in the deep terrestrial subsurface.</title>
        <authorList>
            <person name="Probst A.J."/>
            <person name="Ladd B."/>
            <person name="Jarett J.K."/>
            <person name="Geller-Mcgrath D.E."/>
            <person name="Sieber C.M.K."/>
            <person name="Emerson J.B."/>
            <person name="Anantharaman K."/>
            <person name="Thomas B.C."/>
            <person name="Malmstrom R."/>
            <person name="Stieglmeier M."/>
            <person name="Klingl A."/>
            <person name="Woyke T."/>
            <person name="Ryan C.M."/>
            <person name="Banfield J.F."/>
        </authorList>
    </citation>
    <scope>NUCLEOTIDE SEQUENCE [LARGE SCALE GENOMIC DNA]</scope>
</reference>
<dbReference type="GO" id="GO:0003677">
    <property type="term" value="F:DNA binding"/>
    <property type="evidence" value="ECO:0007669"/>
    <property type="project" value="InterPro"/>
</dbReference>
<keyword evidence="5 14" id="KW-0235">DNA replication</keyword>
<dbReference type="PIRSF" id="PIRSF001604">
    <property type="entry name" value="LigA"/>
    <property type="match status" value="1"/>
</dbReference>
<dbReference type="InterPro" id="IPR004150">
    <property type="entry name" value="NAD_DNA_ligase_OB"/>
</dbReference>
<feature type="domain" description="BRCT" evidence="17">
    <location>
        <begin position="619"/>
        <end position="696"/>
    </location>
</feature>
<dbReference type="SMART" id="SM00532">
    <property type="entry name" value="LIGANc"/>
    <property type="match status" value="1"/>
</dbReference>
<dbReference type="AlphaFoldDB" id="A0A2M6WHC3"/>
<comment type="caution">
    <text evidence="14">Lacks conserved residue(s) required for the propagation of feature annotation.</text>
</comment>
<evidence type="ECO:0000256" key="6">
    <source>
        <dbReference type="ARBA" id="ARBA00022723"/>
    </source>
</evidence>
<dbReference type="Gene3D" id="3.40.50.10190">
    <property type="entry name" value="BRCT domain"/>
    <property type="match status" value="1"/>
</dbReference>
<dbReference type="InterPro" id="IPR036420">
    <property type="entry name" value="BRCT_dom_sf"/>
</dbReference>
<evidence type="ECO:0000313" key="18">
    <source>
        <dbReference type="EMBL" id="PIT92191.1"/>
    </source>
</evidence>
<feature type="coiled-coil region" evidence="16">
    <location>
        <begin position="22"/>
        <end position="76"/>
    </location>
</feature>
<evidence type="ECO:0000256" key="15">
    <source>
        <dbReference type="RuleBase" id="RU000618"/>
    </source>
</evidence>
<dbReference type="GO" id="GO:0006260">
    <property type="term" value="P:DNA replication"/>
    <property type="evidence" value="ECO:0007669"/>
    <property type="project" value="UniProtKB-KW"/>
</dbReference>
<dbReference type="GO" id="GO:0006281">
    <property type="term" value="P:DNA repair"/>
    <property type="evidence" value="ECO:0007669"/>
    <property type="project" value="UniProtKB-KW"/>
</dbReference>
<feature type="binding site" evidence="14">
    <location>
        <position position="135"/>
    </location>
    <ligand>
        <name>NAD(+)</name>
        <dbReference type="ChEBI" id="CHEBI:57540"/>
    </ligand>
</feature>
<evidence type="ECO:0000256" key="11">
    <source>
        <dbReference type="ARBA" id="ARBA00023204"/>
    </source>
</evidence>
<evidence type="ECO:0000256" key="3">
    <source>
        <dbReference type="ARBA" id="ARBA00013308"/>
    </source>
</evidence>
<keyword evidence="7 14" id="KW-0227">DNA damage</keyword>
<dbReference type="PANTHER" id="PTHR23389:SF9">
    <property type="entry name" value="DNA LIGASE"/>
    <property type="match status" value="1"/>
</dbReference>
<keyword evidence="14" id="KW-0464">Manganese</keyword>
<feature type="active site" description="N6-AMP-lysine intermediate" evidence="14">
    <location>
        <position position="137"/>
    </location>
</feature>
<evidence type="ECO:0000256" key="9">
    <source>
        <dbReference type="ARBA" id="ARBA00022842"/>
    </source>
</evidence>
<dbReference type="InterPro" id="IPR003583">
    <property type="entry name" value="Hlx-hairpin-Hlx_DNA-bd_motif"/>
</dbReference>
<dbReference type="SUPFAM" id="SSF52113">
    <property type="entry name" value="BRCT domain"/>
    <property type="match status" value="1"/>
</dbReference>
<feature type="binding site" evidence="14">
    <location>
        <begin position="102"/>
        <end position="103"/>
    </location>
    <ligand>
        <name>NAD(+)</name>
        <dbReference type="ChEBI" id="CHEBI:57540"/>
    </ligand>
</feature>
<dbReference type="Gene3D" id="1.10.150.20">
    <property type="entry name" value="5' to 3' exonuclease, C-terminal subdomain"/>
    <property type="match status" value="2"/>
</dbReference>
<evidence type="ECO:0000256" key="7">
    <source>
        <dbReference type="ARBA" id="ARBA00022763"/>
    </source>
</evidence>
<evidence type="ECO:0000256" key="1">
    <source>
        <dbReference type="ARBA" id="ARBA00004067"/>
    </source>
</evidence>
<dbReference type="FunFam" id="1.10.150.20:FF:000007">
    <property type="entry name" value="DNA ligase"/>
    <property type="match status" value="1"/>
</dbReference>
<evidence type="ECO:0000256" key="12">
    <source>
        <dbReference type="ARBA" id="ARBA00034005"/>
    </source>
</evidence>
<keyword evidence="6 14" id="KW-0479">Metal-binding</keyword>
<dbReference type="InterPro" id="IPR041663">
    <property type="entry name" value="DisA/LigA_HHH"/>
</dbReference>
<name>A0A2M6WHC3_9BACT</name>
<dbReference type="NCBIfam" id="NF005932">
    <property type="entry name" value="PRK07956.1"/>
    <property type="match status" value="1"/>
</dbReference>
<dbReference type="SUPFAM" id="SSF47781">
    <property type="entry name" value="RuvA domain 2-like"/>
    <property type="match status" value="1"/>
</dbReference>
<dbReference type="Pfam" id="PF14520">
    <property type="entry name" value="HHH_5"/>
    <property type="match status" value="1"/>
</dbReference>
<dbReference type="Pfam" id="PF01653">
    <property type="entry name" value="DNA_ligase_aden"/>
    <property type="match status" value="1"/>
</dbReference>
<sequence length="696" mass="78248">MILSHPRRNNFKCNSIRRHMSQREARERIKKLKKLINDYRHAYHVEDKSLVSDAVNDSLKNELAEIEEQFPELKTTDSPTQRVGGEPLAKFKKVRHERAMLSLNDAFTEDDVHDWLTRLENHLKRKLEKEEFYCELKLDGLAIELRYENGMLVEGSTRGDGTIGENVTQNLKTIEAIPLNLNNQAKGKIPKKLVVRGELFLTRKEFARINKEQEKRGDKQYANPRNVAAGSIRQLDPKITASRKLDLFAYDIVTNMGVATHEEIHKFLKKLGFKTNPHNKKVTSLDEVIAFRNHWDKEKKKLDYEVDGVVVVVNSTAIFTEAGAIGKAPRAMLAYKFTAQEATTKVKEIRIQIGRTGALTPVAVMDPVMVGGVTITHATLHNKDEIERLEVKIGDTVVVSRAGDVIPKITKVIKELRIGNEKAFHFPKKCPIDGSNIVVEGAIHRCSNPECGARSRRTLRHFTSRGAMNIEGLGPKIIDRFLDEGLISDAADIFKLEAGDIAVLERFGEKSAENIVNEIAEKKIVPLERFLFALGILHIGEETAITLAREVPGLPHGEHSVGAIIKPFQKLTVEDFEKIEDIGPIVAKSLHNWFHREQNSNLLEKFDRVGVRTTNNPQPITHKLKGKTFVLTGTLTSMTRDEAKASIRKAGGDITSSVSKNTDYVVAGNDPGSKYENAKKLDVQILTENEFENLVK</sequence>
<dbReference type="SMART" id="SM00292">
    <property type="entry name" value="BRCT"/>
    <property type="match status" value="1"/>
</dbReference>
<dbReference type="InterPro" id="IPR013839">
    <property type="entry name" value="DNAligase_adenylation"/>
</dbReference>
<dbReference type="SUPFAM" id="SSF56091">
    <property type="entry name" value="DNA ligase/mRNA capping enzyme, catalytic domain"/>
    <property type="match status" value="1"/>
</dbReference>
<dbReference type="InterPro" id="IPR001679">
    <property type="entry name" value="DNA_ligase"/>
</dbReference>
<dbReference type="SMART" id="SM00278">
    <property type="entry name" value="HhH1"/>
    <property type="match status" value="4"/>
</dbReference>
<dbReference type="PROSITE" id="PS01055">
    <property type="entry name" value="DNA_LIGASE_N1"/>
    <property type="match status" value="1"/>
</dbReference>
<dbReference type="Pfam" id="PF03120">
    <property type="entry name" value="OB_DNA_ligase"/>
    <property type="match status" value="1"/>
</dbReference>
<feature type="binding site" evidence="14">
    <location>
        <position position="198"/>
    </location>
    <ligand>
        <name>NAD(+)</name>
        <dbReference type="ChEBI" id="CHEBI:57540"/>
    </ligand>
</feature>
<feature type="binding site" evidence="14">
    <location>
        <position position="158"/>
    </location>
    <ligand>
        <name>NAD(+)</name>
        <dbReference type="ChEBI" id="CHEBI:57540"/>
    </ligand>
</feature>
<dbReference type="FunFam" id="2.40.50.140:FF:000012">
    <property type="entry name" value="DNA ligase"/>
    <property type="match status" value="1"/>
</dbReference>